<sequence length="369" mass="41338">MFEITGRDRSYNNFDAGVKKGSVPALAALEQRGEVGIVATQSAIGLGRRPDCLYRSGRGGVKGHMAAWLAGCPEIIDNPSPQFCPRTKRLGQEGFCTPDARLMMTFRRTIQNRHPPRPQTRFLPQRRRREFFESNGKPQLFGREPEKRCTFVATAAAAARQTTDKSRRTRGPSSYKLHKTIIASNVSERNRCARRVTMATERGGNVRLCGASVNKRPHPKIPPSPIARAPLSLEKPSRFTAAEILHHNPQKCDHFQRYPPQFWCAAWVLPATLTRKYYSKSIKRWDLREAPELQHSQISSPPAASASINQPFRNVDVSDATATKVVDPGAKGWQEIFAKTPEDSRSFWRESKPDVTSAQPVGSPQKGQR</sequence>
<feature type="region of interest" description="Disordered" evidence="1">
    <location>
        <begin position="341"/>
        <end position="369"/>
    </location>
</feature>
<evidence type="ECO:0000313" key="3">
    <source>
        <dbReference type="Proteomes" id="UP000719412"/>
    </source>
</evidence>
<name>A0A8J6LDY3_TENMO</name>
<organism evidence="2 3">
    <name type="scientific">Tenebrio molitor</name>
    <name type="common">Yellow mealworm beetle</name>
    <dbReference type="NCBI Taxonomy" id="7067"/>
    <lineage>
        <taxon>Eukaryota</taxon>
        <taxon>Metazoa</taxon>
        <taxon>Ecdysozoa</taxon>
        <taxon>Arthropoda</taxon>
        <taxon>Hexapoda</taxon>
        <taxon>Insecta</taxon>
        <taxon>Pterygota</taxon>
        <taxon>Neoptera</taxon>
        <taxon>Endopterygota</taxon>
        <taxon>Coleoptera</taxon>
        <taxon>Polyphaga</taxon>
        <taxon>Cucujiformia</taxon>
        <taxon>Tenebrionidae</taxon>
        <taxon>Tenebrio</taxon>
    </lineage>
</organism>
<reference evidence="2" key="2">
    <citation type="submission" date="2021-08" db="EMBL/GenBank/DDBJ databases">
        <authorList>
            <person name="Eriksson T."/>
        </authorList>
    </citation>
    <scope>NUCLEOTIDE SEQUENCE</scope>
    <source>
        <strain evidence="2">Stoneville</strain>
        <tissue evidence="2">Whole head</tissue>
    </source>
</reference>
<comment type="caution">
    <text evidence="2">The sequence shown here is derived from an EMBL/GenBank/DDBJ whole genome shotgun (WGS) entry which is preliminary data.</text>
</comment>
<protein>
    <submittedName>
        <fullName evidence="2">Uncharacterized protein</fullName>
    </submittedName>
</protein>
<dbReference type="Proteomes" id="UP000719412">
    <property type="component" value="Unassembled WGS sequence"/>
</dbReference>
<feature type="compositionally biased region" description="Polar residues" evidence="1">
    <location>
        <begin position="354"/>
        <end position="369"/>
    </location>
</feature>
<reference evidence="2" key="1">
    <citation type="journal article" date="2020" name="J Insects Food Feed">
        <title>The yellow mealworm (Tenebrio molitor) genome: a resource for the emerging insects as food and feed industry.</title>
        <authorList>
            <person name="Eriksson T."/>
            <person name="Andere A."/>
            <person name="Kelstrup H."/>
            <person name="Emery V."/>
            <person name="Picard C."/>
        </authorList>
    </citation>
    <scope>NUCLEOTIDE SEQUENCE</scope>
    <source>
        <strain evidence="2">Stoneville</strain>
        <tissue evidence="2">Whole head</tissue>
    </source>
</reference>
<keyword evidence="3" id="KW-1185">Reference proteome</keyword>
<evidence type="ECO:0000313" key="2">
    <source>
        <dbReference type="EMBL" id="KAH0817490.1"/>
    </source>
</evidence>
<feature type="compositionally biased region" description="Basic and acidic residues" evidence="1">
    <location>
        <begin position="341"/>
        <end position="353"/>
    </location>
</feature>
<dbReference type="EMBL" id="JABDTM020019375">
    <property type="protein sequence ID" value="KAH0817490.1"/>
    <property type="molecule type" value="Genomic_DNA"/>
</dbReference>
<feature type="region of interest" description="Disordered" evidence="1">
    <location>
        <begin position="210"/>
        <end position="229"/>
    </location>
</feature>
<evidence type="ECO:0000256" key="1">
    <source>
        <dbReference type="SAM" id="MobiDB-lite"/>
    </source>
</evidence>
<accession>A0A8J6LDY3</accession>
<proteinExistence type="predicted"/>
<dbReference type="AlphaFoldDB" id="A0A8J6LDY3"/>
<gene>
    <name evidence="2" type="ORF">GEV33_005301</name>
</gene>